<accession>A0A0N4ZH86</accession>
<keyword evidence="2" id="KW-0378">Hydrolase</keyword>
<reference evidence="5" key="1">
    <citation type="submission" date="2017-02" db="UniProtKB">
        <authorList>
            <consortium name="WormBaseParasite"/>
        </authorList>
    </citation>
    <scope>IDENTIFICATION</scope>
</reference>
<dbReference type="GO" id="GO:0000956">
    <property type="term" value="P:nuclear-transcribed mRNA catabolic process"/>
    <property type="evidence" value="ECO:0007669"/>
    <property type="project" value="TreeGrafter"/>
</dbReference>
<evidence type="ECO:0000259" key="3">
    <source>
        <dbReference type="Pfam" id="PF08652"/>
    </source>
</evidence>
<sequence>MLFKHNNIELINKPKEIGRFSIDKNGELLPDGDQNKRFLYKKFLNQNLFQLNINSNLISYEERTREMELNTRRSILKALKKSGRSLKEELYGSDFYCSSGILTKFATSSIGNVYVDVWCKMIDGVIVMVDSDTFEWAEKEKKIKEEKIFNEDNILSSDEDSDKEEVKKEKIFNMDNILSSDEDSDKEEVKKEKKIEKEKIFNVGKILSSDEDSGKEEVQRERRSFAGFASLLKFQLFFQKDSKTSQCCIEEGVKAWKQYRRVYFTDINDLEGNHSIRVTYNSIIHCVDEADDRPVLMRTIPAFINEDEFEWSPEIASRLYMQSFFTNSRKIIIGEKDRNGIIHISNLKSIKECLKKPKIDTQILHKNLQLIFKNIKEAFEVRKDGSQTNYVRLYKPSKSTGFNVTCFSFPPDNELSIKVFDDI</sequence>
<feature type="domain" description="RAI1-like" evidence="3">
    <location>
        <begin position="13"/>
        <end position="143"/>
    </location>
</feature>
<evidence type="ECO:0000256" key="2">
    <source>
        <dbReference type="RuleBase" id="RU367113"/>
    </source>
</evidence>
<dbReference type="GO" id="GO:0034353">
    <property type="term" value="F:mRNA 5'-diphosphatase activity"/>
    <property type="evidence" value="ECO:0007669"/>
    <property type="project" value="TreeGrafter"/>
</dbReference>
<dbReference type="AlphaFoldDB" id="A0A0N4ZH86"/>
<dbReference type="PANTHER" id="PTHR12395">
    <property type="entry name" value="DOM-3 RELATED"/>
    <property type="match status" value="1"/>
</dbReference>
<keyword evidence="2" id="KW-0547">Nucleotide-binding</keyword>
<dbReference type="InterPro" id="IPR013961">
    <property type="entry name" value="RAI1"/>
</dbReference>
<protein>
    <recommendedName>
        <fullName evidence="2">Decapping nuclease</fullName>
        <ecNumber evidence="2">3.6.1.-</ecNumber>
    </recommendedName>
</protein>
<proteinExistence type="inferred from homology"/>
<keyword evidence="2" id="KW-0479">Metal-binding</keyword>
<comment type="cofactor">
    <cofactor evidence="2">
        <name>a divalent metal cation</name>
        <dbReference type="ChEBI" id="CHEBI:60240"/>
    </cofactor>
</comment>
<dbReference type="GO" id="GO:0000166">
    <property type="term" value="F:nucleotide binding"/>
    <property type="evidence" value="ECO:0007669"/>
    <property type="project" value="UniProtKB-KW"/>
</dbReference>
<evidence type="ECO:0000256" key="1">
    <source>
        <dbReference type="ARBA" id="ARBA00006562"/>
    </source>
</evidence>
<dbReference type="GO" id="GO:0004518">
    <property type="term" value="F:nuclease activity"/>
    <property type="evidence" value="ECO:0007669"/>
    <property type="project" value="UniProtKB-KW"/>
</dbReference>
<comment type="function">
    <text evidence="2">Decapping enzyme for NAD-capped RNAs: specifically hydrolyzes the nicotinamide adenine dinucleotide (NAD) cap from a subset of RNAs by removing the entire NAD moiety from the 5'-end of an NAD-capped RNA.</text>
</comment>
<dbReference type="PANTHER" id="PTHR12395:SF9">
    <property type="entry name" value="DECAPPING AND EXORIBONUCLEASE PROTEIN"/>
    <property type="match status" value="1"/>
</dbReference>
<evidence type="ECO:0000313" key="4">
    <source>
        <dbReference type="Proteomes" id="UP000038045"/>
    </source>
</evidence>
<dbReference type="GO" id="GO:0005634">
    <property type="term" value="C:nucleus"/>
    <property type="evidence" value="ECO:0007669"/>
    <property type="project" value="UniProtKB-SubCell"/>
</dbReference>
<dbReference type="GO" id="GO:0046872">
    <property type="term" value="F:metal ion binding"/>
    <property type="evidence" value="ECO:0007669"/>
    <property type="project" value="UniProtKB-KW"/>
</dbReference>
<name>A0A0N4ZH86_PARTI</name>
<keyword evidence="4" id="KW-1185">Reference proteome</keyword>
<comment type="subcellular location">
    <subcellularLocation>
        <location evidence="2">Nucleus</location>
    </subcellularLocation>
</comment>
<dbReference type="GO" id="GO:0110155">
    <property type="term" value="P:NAD-cap decapping"/>
    <property type="evidence" value="ECO:0007669"/>
    <property type="project" value="TreeGrafter"/>
</dbReference>
<dbReference type="GO" id="GO:0005829">
    <property type="term" value="C:cytosol"/>
    <property type="evidence" value="ECO:0007669"/>
    <property type="project" value="TreeGrafter"/>
</dbReference>
<dbReference type="STRING" id="131310.A0A0N4ZH86"/>
<keyword evidence="2" id="KW-0540">Nuclease</keyword>
<evidence type="ECO:0000313" key="5">
    <source>
        <dbReference type="WBParaSite" id="PTRK_0000725000.1"/>
    </source>
</evidence>
<organism evidence="4 5">
    <name type="scientific">Parastrongyloides trichosuri</name>
    <name type="common">Possum-specific nematode worm</name>
    <dbReference type="NCBI Taxonomy" id="131310"/>
    <lineage>
        <taxon>Eukaryota</taxon>
        <taxon>Metazoa</taxon>
        <taxon>Ecdysozoa</taxon>
        <taxon>Nematoda</taxon>
        <taxon>Chromadorea</taxon>
        <taxon>Rhabditida</taxon>
        <taxon>Tylenchina</taxon>
        <taxon>Panagrolaimomorpha</taxon>
        <taxon>Strongyloidoidea</taxon>
        <taxon>Strongyloididae</taxon>
        <taxon>Parastrongyloides</taxon>
    </lineage>
</organism>
<dbReference type="InterPro" id="IPR039039">
    <property type="entry name" value="RAI1-like_fam"/>
</dbReference>
<dbReference type="EC" id="3.6.1.-" evidence="2"/>
<dbReference type="Pfam" id="PF08652">
    <property type="entry name" value="RAI1"/>
    <property type="match status" value="1"/>
</dbReference>
<comment type="similarity">
    <text evidence="1 2">Belongs to the DXO/Dom3Z family.</text>
</comment>
<keyword evidence="2" id="KW-0539">Nucleus</keyword>
<dbReference type="WBParaSite" id="PTRK_0000725000.1">
    <property type="protein sequence ID" value="PTRK_0000725000.1"/>
    <property type="gene ID" value="PTRK_0000725000"/>
</dbReference>
<keyword evidence="2" id="KW-0694">RNA-binding</keyword>
<dbReference type="GO" id="GO:0003723">
    <property type="term" value="F:RNA binding"/>
    <property type="evidence" value="ECO:0007669"/>
    <property type="project" value="UniProtKB-KW"/>
</dbReference>
<dbReference type="Proteomes" id="UP000038045">
    <property type="component" value="Unplaced"/>
</dbReference>